<reference evidence="13" key="3">
    <citation type="submission" date="2025-09" db="UniProtKB">
        <authorList>
            <consortium name="Ensembl"/>
        </authorList>
    </citation>
    <scope>IDENTIFICATION</scope>
</reference>
<keyword evidence="9" id="KW-0496">Mitochondrion</keyword>
<comment type="similarity">
    <text evidence="3 11">Belongs to the PP2C family.</text>
</comment>
<keyword evidence="6 11" id="KW-0378">Hydrolase</keyword>
<gene>
    <name evidence="13" type="primary">LOC114647269</name>
</gene>
<dbReference type="AlphaFoldDB" id="A0A8C4SB08"/>
<dbReference type="PROSITE" id="PS51746">
    <property type="entry name" value="PPM_2"/>
    <property type="match status" value="1"/>
</dbReference>
<dbReference type="InterPro" id="IPR015655">
    <property type="entry name" value="PP2C"/>
</dbReference>
<evidence type="ECO:0000256" key="10">
    <source>
        <dbReference type="ARBA" id="ARBA00023211"/>
    </source>
</evidence>
<evidence type="ECO:0000256" key="11">
    <source>
        <dbReference type="RuleBase" id="RU003465"/>
    </source>
</evidence>
<reference evidence="13" key="1">
    <citation type="submission" date="2021-06" db="EMBL/GenBank/DDBJ databases">
        <authorList>
            <consortium name="Wellcome Sanger Institute Data Sharing"/>
        </authorList>
    </citation>
    <scope>NUCLEOTIDE SEQUENCE [LARGE SCALE GENOMIC DNA]</scope>
</reference>
<dbReference type="InterPro" id="IPR000222">
    <property type="entry name" value="PP2C_BS"/>
</dbReference>
<feature type="domain" description="PPM-type phosphatase" evidence="12">
    <location>
        <begin position="99"/>
        <end position="351"/>
    </location>
</feature>
<dbReference type="SMART" id="SM00332">
    <property type="entry name" value="PP2Cc"/>
    <property type="match status" value="1"/>
</dbReference>
<sequence length="377" mass="41784">MMKVSTTSLEVMSAQSFILCCRIGRLATNLRVASRKRWSTSINRCISSSTDRKNLLAVTLQNHAPLTKAWDRFGIWLDEPILLPPRLADARVEAGSLPNVGCASQKGKRKTNEDRLCVQKLSDNVLLFAVFDGHGGDTAAEFCSRNISYFIRKNLQLEFDLETVLHKSFLEVDHAFLQHVYSLQEGVVLSVGTTATVALLRNETELVVASVGDSPAVLCREGKAMHLIEDHNPRRKDERQRIQQFGGFIEWNSAGEPYVNGRLAMTRSIGDFQVKPYGVIADPETTKVMLQESRDSFLVLATDGVSGIMEVQEMCDIVKKCQDSSEAAVIVTDQALQYGAQDNVTAIVVPFGAWGRYKNALTSSSFGRIMVASCRWS</sequence>
<evidence type="ECO:0000256" key="3">
    <source>
        <dbReference type="ARBA" id="ARBA00006702"/>
    </source>
</evidence>
<evidence type="ECO:0000256" key="9">
    <source>
        <dbReference type="ARBA" id="ARBA00023128"/>
    </source>
</evidence>
<evidence type="ECO:0000256" key="5">
    <source>
        <dbReference type="ARBA" id="ARBA00022723"/>
    </source>
</evidence>
<dbReference type="InterPro" id="IPR001932">
    <property type="entry name" value="PPM-type_phosphatase-like_dom"/>
</dbReference>
<accession>A0A8C4SB08</accession>
<dbReference type="GO" id="GO:0004722">
    <property type="term" value="F:protein serine/threonine phosphatase activity"/>
    <property type="evidence" value="ECO:0007669"/>
    <property type="project" value="UniProtKB-EC"/>
</dbReference>
<dbReference type="Proteomes" id="UP000694620">
    <property type="component" value="Chromosome 2"/>
</dbReference>
<name>A0A8C4SB08_ERPCA</name>
<dbReference type="GO" id="GO:0005759">
    <property type="term" value="C:mitochondrial matrix"/>
    <property type="evidence" value="ECO:0007669"/>
    <property type="project" value="UniProtKB-SubCell"/>
</dbReference>
<dbReference type="EC" id="3.1.3.16" evidence="4"/>
<comment type="cofactor">
    <cofactor evidence="1">
        <name>Mn(2+)</name>
        <dbReference type="ChEBI" id="CHEBI:29035"/>
    </cofactor>
</comment>
<dbReference type="SUPFAM" id="SSF81606">
    <property type="entry name" value="PP2C-like"/>
    <property type="match status" value="1"/>
</dbReference>
<keyword evidence="10" id="KW-0464">Manganese</keyword>
<evidence type="ECO:0000256" key="8">
    <source>
        <dbReference type="ARBA" id="ARBA00022946"/>
    </source>
</evidence>
<evidence type="ECO:0000313" key="14">
    <source>
        <dbReference type="Proteomes" id="UP000694620"/>
    </source>
</evidence>
<keyword evidence="5" id="KW-0479">Metal-binding</keyword>
<dbReference type="Pfam" id="PF00481">
    <property type="entry name" value="PP2C"/>
    <property type="match status" value="1"/>
</dbReference>
<dbReference type="GO" id="GO:0046872">
    <property type="term" value="F:metal ion binding"/>
    <property type="evidence" value="ECO:0007669"/>
    <property type="project" value="UniProtKB-KW"/>
</dbReference>
<evidence type="ECO:0000313" key="13">
    <source>
        <dbReference type="Ensembl" id="ENSECRP00000011925.1"/>
    </source>
</evidence>
<evidence type="ECO:0000256" key="2">
    <source>
        <dbReference type="ARBA" id="ARBA00004305"/>
    </source>
</evidence>
<dbReference type="GeneTree" id="ENSGT00940000156633"/>
<dbReference type="Ensembl" id="ENSECRT00000012121.1">
    <property type="protein sequence ID" value="ENSECRP00000011925.1"/>
    <property type="gene ID" value="ENSECRG00000007969.1"/>
</dbReference>
<dbReference type="PROSITE" id="PS01032">
    <property type="entry name" value="PPM_1"/>
    <property type="match status" value="1"/>
</dbReference>
<keyword evidence="8" id="KW-0809">Transit peptide</keyword>
<dbReference type="InterPro" id="IPR036457">
    <property type="entry name" value="PPM-type-like_dom_sf"/>
</dbReference>
<keyword evidence="7 11" id="KW-0904">Protein phosphatase</keyword>
<dbReference type="Gene3D" id="3.60.40.10">
    <property type="entry name" value="PPM-type phosphatase domain"/>
    <property type="match status" value="1"/>
</dbReference>
<keyword evidence="14" id="KW-1185">Reference proteome</keyword>
<reference evidence="13" key="2">
    <citation type="submission" date="2025-08" db="UniProtKB">
        <authorList>
            <consortium name="Ensembl"/>
        </authorList>
    </citation>
    <scope>IDENTIFICATION</scope>
</reference>
<evidence type="ECO:0000256" key="1">
    <source>
        <dbReference type="ARBA" id="ARBA00001936"/>
    </source>
</evidence>
<evidence type="ECO:0000259" key="12">
    <source>
        <dbReference type="PROSITE" id="PS51746"/>
    </source>
</evidence>
<dbReference type="CDD" id="cd00143">
    <property type="entry name" value="PP2Cc"/>
    <property type="match status" value="1"/>
</dbReference>
<organism evidence="13 14">
    <name type="scientific">Erpetoichthys calabaricus</name>
    <name type="common">Rope fish</name>
    <name type="synonym">Calamoichthys calabaricus</name>
    <dbReference type="NCBI Taxonomy" id="27687"/>
    <lineage>
        <taxon>Eukaryota</taxon>
        <taxon>Metazoa</taxon>
        <taxon>Chordata</taxon>
        <taxon>Craniata</taxon>
        <taxon>Vertebrata</taxon>
        <taxon>Euteleostomi</taxon>
        <taxon>Actinopterygii</taxon>
        <taxon>Polypteriformes</taxon>
        <taxon>Polypteridae</taxon>
        <taxon>Erpetoichthys</taxon>
    </lineage>
</organism>
<evidence type="ECO:0000256" key="7">
    <source>
        <dbReference type="ARBA" id="ARBA00022912"/>
    </source>
</evidence>
<evidence type="ECO:0000256" key="6">
    <source>
        <dbReference type="ARBA" id="ARBA00022801"/>
    </source>
</evidence>
<dbReference type="SMART" id="SM00331">
    <property type="entry name" value="PP2C_SIG"/>
    <property type="match status" value="1"/>
</dbReference>
<evidence type="ECO:0000256" key="4">
    <source>
        <dbReference type="ARBA" id="ARBA00013081"/>
    </source>
</evidence>
<dbReference type="PANTHER" id="PTHR47992">
    <property type="entry name" value="PROTEIN PHOSPHATASE"/>
    <property type="match status" value="1"/>
</dbReference>
<comment type="subcellular location">
    <subcellularLocation>
        <location evidence="2">Mitochondrion matrix</location>
    </subcellularLocation>
</comment>
<dbReference type="FunFam" id="3.60.40.10:FF:000033">
    <property type="entry name" value="Protein phosphatase 1K, mitochondrial"/>
    <property type="match status" value="1"/>
</dbReference>
<protein>
    <recommendedName>
        <fullName evidence="4">protein-serine/threonine phosphatase</fullName>
        <ecNumber evidence="4">3.1.3.16</ecNumber>
    </recommendedName>
</protein>
<proteinExistence type="inferred from homology"/>